<proteinExistence type="predicted"/>
<gene>
    <name evidence="4" type="ORF">AMELA_G00052900</name>
</gene>
<dbReference type="FunFam" id="1.10.510.10:FF:000529">
    <property type="entry name" value="Kinase non-catalytic C-lobe domain-containing 1"/>
    <property type="match status" value="1"/>
</dbReference>
<dbReference type="GO" id="GO:0048814">
    <property type="term" value="P:regulation of dendrite morphogenesis"/>
    <property type="evidence" value="ECO:0007669"/>
    <property type="project" value="TreeGrafter"/>
</dbReference>
<dbReference type="PANTHER" id="PTHR21560:SF0">
    <property type="entry name" value="KINASE NON-CATALYTIC C-LOBE DOMAIN-CONTAINING PROTEIN 1"/>
    <property type="match status" value="1"/>
</dbReference>
<dbReference type="Pfam" id="PF16474">
    <property type="entry name" value="KIND"/>
    <property type="match status" value="1"/>
</dbReference>
<keyword evidence="5" id="KW-1185">Reference proteome</keyword>
<dbReference type="EMBL" id="JAAGNN010000004">
    <property type="protein sequence ID" value="KAF4090522.1"/>
    <property type="molecule type" value="Genomic_DNA"/>
</dbReference>
<dbReference type="InterPro" id="IPR011009">
    <property type="entry name" value="Kinase-like_dom_sf"/>
</dbReference>
<feature type="domain" description="KIND" evidence="3">
    <location>
        <begin position="38"/>
        <end position="218"/>
    </location>
</feature>
<dbReference type="Proteomes" id="UP000593565">
    <property type="component" value="Unassembled WGS sequence"/>
</dbReference>
<organism evidence="4 5">
    <name type="scientific">Ameiurus melas</name>
    <name type="common">Black bullhead</name>
    <name type="synonym">Silurus melas</name>
    <dbReference type="NCBI Taxonomy" id="219545"/>
    <lineage>
        <taxon>Eukaryota</taxon>
        <taxon>Metazoa</taxon>
        <taxon>Chordata</taxon>
        <taxon>Craniata</taxon>
        <taxon>Vertebrata</taxon>
        <taxon>Euteleostomi</taxon>
        <taxon>Actinopterygii</taxon>
        <taxon>Neopterygii</taxon>
        <taxon>Teleostei</taxon>
        <taxon>Ostariophysi</taxon>
        <taxon>Siluriformes</taxon>
        <taxon>Ictaluridae</taxon>
        <taxon>Ameiurus</taxon>
    </lineage>
</organism>
<reference evidence="4 5" key="1">
    <citation type="submission" date="2020-02" db="EMBL/GenBank/DDBJ databases">
        <title>A chromosome-scale genome assembly of the black bullhead catfish (Ameiurus melas).</title>
        <authorList>
            <person name="Wen M."/>
            <person name="Zham M."/>
            <person name="Cabau C."/>
            <person name="Klopp C."/>
            <person name="Donnadieu C."/>
            <person name="Roques C."/>
            <person name="Bouchez O."/>
            <person name="Lampietro C."/>
            <person name="Jouanno E."/>
            <person name="Herpin A."/>
            <person name="Louis A."/>
            <person name="Berthelot C."/>
            <person name="Parey E."/>
            <person name="Roest-Crollius H."/>
            <person name="Braasch I."/>
            <person name="Postlethwait J."/>
            <person name="Robinson-Rechavi M."/>
            <person name="Echchiki A."/>
            <person name="Begum T."/>
            <person name="Montfort J."/>
            <person name="Schartl M."/>
            <person name="Bobe J."/>
            <person name="Guiguen Y."/>
        </authorList>
    </citation>
    <scope>NUCLEOTIDE SEQUENCE [LARGE SCALE GENOMIC DNA]</scope>
    <source>
        <strain evidence="4">M_S1</strain>
        <tissue evidence="4">Blood</tissue>
    </source>
</reference>
<dbReference type="SUPFAM" id="SSF56112">
    <property type="entry name" value="Protein kinase-like (PK-like)"/>
    <property type="match status" value="1"/>
</dbReference>
<feature type="region of interest" description="Disordered" evidence="2">
    <location>
        <begin position="1"/>
        <end position="28"/>
    </location>
</feature>
<dbReference type="GO" id="GO:0043025">
    <property type="term" value="C:neuronal cell body"/>
    <property type="evidence" value="ECO:0007669"/>
    <property type="project" value="TreeGrafter"/>
</dbReference>
<comment type="caution">
    <text evidence="4">The sequence shown here is derived from an EMBL/GenBank/DDBJ whole genome shotgun (WGS) entry which is preliminary data.</text>
</comment>
<evidence type="ECO:0000259" key="3">
    <source>
        <dbReference type="PROSITE" id="PS51377"/>
    </source>
</evidence>
<dbReference type="SMART" id="SM00750">
    <property type="entry name" value="KIND"/>
    <property type="match status" value="2"/>
</dbReference>
<evidence type="ECO:0000313" key="4">
    <source>
        <dbReference type="EMBL" id="KAF4090522.1"/>
    </source>
</evidence>
<sequence length="851" mass="95063">METFGAGVPALGGEEDAEEEERGKVEALPPLLEDEENVSLADILCLRDSCLSEQEVWAVCAECVRSLQSISCSPLFYTLCITPDTLAFNACGNVCFMEQLSDDPEGSFVPPEFDKTGNTFEGHVFSLGSTLSAALGYDIEPETEAELGVDTCRLLEQMQEEKPGDRPCPQVILSLAEAKITDTTSRAVCRKLSAIGRRVLSIESVAPFQDDWDKSYHFMAYKGSRSSSVDNHTYDQRMSRHYSTDSHEDDEHLVKQRRRVCNGSFRSGSVDGYHGGPMSLRDMNSYPSQNGSPVLKMNQEWVSLRELLLHCTRPLSVNELWALCYTCLSTLQTYTDFPAYLCLDSVYVGCDGELLFLIPKNTGSNDVFYVAPEFQEHGILTEKACIYGVAAILWATAKFHLSPNQKLAMPRKLKRLLLEMAKKTPIERPSIVMAKKSCCDYLTLQGTDVETVWTQLINRLHKASNRFNEEESFLDLGSFKSTATPERKTGFIPLGHDVRLAPVSGPLPQSNSLSMTARLPEAFTSLATHFTPIVVAQEDIKEEESPIPQPRIGSIPSEIGIGNEDLTSETPHLQQNWTQGEQEEDLCSSLSSSTTVLTSSPHSNLQTACPETNSQSLPAYPNVSCSTAIYNNFLLQQDPQSGLLTLFPVHIAVSQPITGLDLSMPLTADSETDSGTQNTEHDVHHVTKNGEPDHHFTSSYHKNSKGNIPNNRAHLNIPESSQHTRVVSTIRQRQPVLQQVIGLIREEFAFDCYLENGAEELVMGEYILSLTSLHYETFCRAIVEKFSDLHWDKDLLALLHCLVNNDSSFLVFQGFRKDARRILEWQFTCFPTDYYPTAHLLKILQSWRKGH</sequence>
<feature type="domain" description="KIND" evidence="3">
    <location>
        <begin position="302"/>
        <end position="466"/>
    </location>
</feature>
<dbReference type="InterPro" id="IPR029899">
    <property type="entry name" value="KNDC1"/>
</dbReference>
<dbReference type="GO" id="GO:0030425">
    <property type="term" value="C:dendrite"/>
    <property type="evidence" value="ECO:0007669"/>
    <property type="project" value="TreeGrafter"/>
</dbReference>
<dbReference type="Gene3D" id="1.10.510.10">
    <property type="entry name" value="Transferase(Phosphotransferase) domain 1"/>
    <property type="match status" value="2"/>
</dbReference>
<evidence type="ECO:0000256" key="2">
    <source>
        <dbReference type="SAM" id="MobiDB-lite"/>
    </source>
</evidence>
<accession>A0A7J6B654</accession>
<dbReference type="InterPro" id="IPR011019">
    <property type="entry name" value="KIND_dom"/>
</dbReference>
<dbReference type="GO" id="GO:0032045">
    <property type="term" value="C:guanyl-nucleotide exchange factor complex"/>
    <property type="evidence" value="ECO:0007669"/>
    <property type="project" value="TreeGrafter"/>
</dbReference>
<dbReference type="GO" id="GO:0005085">
    <property type="term" value="F:guanyl-nucleotide exchange factor activity"/>
    <property type="evidence" value="ECO:0007669"/>
    <property type="project" value="InterPro"/>
</dbReference>
<evidence type="ECO:0000313" key="5">
    <source>
        <dbReference type="Proteomes" id="UP000593565"/>
    </source>
</evidence>
<dbReference type="GO" id="GO:0007264">
    <property type="term" value="P:small GTPase-mediated signal transduction"/>
    <property type="evidence" value="ECO:0007669"/>
    <property type="project" value="InterPro"/>
</dbReference>
<dbReference type="PROSITE" id="PS51377">
    <property type="entry name" value="KIND"/>
    <property type="match status" value="2"/>
</dbReference>
<name>A0A7J6B654_AMEME</name>
<evidence type="ECO:0000256" key="1">
    <source>
        <dbReference type="ARBA" id="ARBA00022737"/>
    </source>
</evidence>
<dbReference type="AlphaFoldDB" id="A0A7J6B654"/>
<keyword evidence="1" id="KW-0677">Repeat</keyword>
<protein>
    <recommendedName>
        <fullName evidence="3">KIND domain-containing protein</fullName>
    </recommendedName>
</protein>
<dbReference type="PANTHER" id="PTHR21560">
    <property type="entry name" value="VERY KIND PROTEIN"/>
    <property type="match status" value="1"/>
</dbReference>